<dbReference type="Gene3D" id="2.60.40.790">
    <property type="match status" value="1"/>
</dbReference>
<protein>
    <submittedName>
        <fullName evidence="5">Hsp20/alpha crystallin family protein</fullName>
    </submittedName>
</protein>
<dbReference type="SUPFAM" id="SSF49764">
    <property type="entry name" value="HSP20-like chaperones"/>
    <property type="match status" value="1"/>
</dbReference>
<evidence type="ECO:0000256" key="1">
    <source>
        <dbReference type="PROSITE-ProRule" id="PRU00285"/>
    </source>
</evidence>
<evidence type="ECO:0000313" key="5">
    <source>
        <dbReference type="EMBL" id="MFC7191510.1"/>
    </source>
</evidence>
<dbReference type="InterPro" id="IPR008978">
    <property type="entry name" value="HSP20-like_chaperone"/>
</dbReference>
<dbReference type="InterPro" id="IPR002068">
    <property type="entry name" value="A-crystallin/Hsp20_dom"/>
</dbReference>
<dbReference type="Proteomes" id="UP001596417">
    <property type="component" value="Unassembled WGS sequence"/>
</dbReference>
<dbReference type="EMBL" id="JBHTAX010000001">
    <property type="protein sequence ID" value="MFC7191510.1"/>
    <property type="molecule type" value="Genomic_DNA"/>
</dbReference>
<dbReference type="Pfam" id="PF00011">
    <property type="entry name" value="HSP20"/>
    <property type="match status" value="1"/>
</dbReference>
<evidence type="ECO:0000256" key="3">
    <source>
        <dbReference type="SAM" id="MobiDB-lite"/>
    </source>
</evidence>
<evidence type="ECO:0000259" key="4">
    <source>
        <dbReference type="PROSITE" id="PS01031"/>
    </source>
</evidence>
<keyword evidence="6" id="KW-1185">Reference proteome</keyword>
<sequence>MLREFGERVESVVLDGLGRSVSRIQEQKPLSVDLLEDDESYIIVFDAPGATSNDVDVRFDDRTVHVRVDRFRDTYEGFDMKLRGRGLSLSGSVSLPEHASVDPESATATLTDSGTLQVTLPKTGSDSADDPIRIETDRTQSKPDHDSDSDSDADSDSDSVDSDDSGGASDSSE</sequence>
<proteinExistence type="inferred from homology"/>
<evidence type="ECO:0000256" key="2">
    <source>
        <dbReference type="RuleBase" id="RU003616"/>
    </source>
</evidence>
<evidence type="ECO:0000313" key="6">
    <source>
        <dbReference type="Proteomes" id="UP001596417"/>
    </source>
</evidence>
<dbReference type="GeneID" id="76201245"/>
<feature type="domain" description="SHSP" evidence="4">
    <location>
        <begin position="21"/>
        <end position="137"/>
    </location>
</feature>
<dbReference type="RefSeq" id="WP_264555603.1">
    <property type="nucleotide sequence ID" value="NZ_CP109979.1"/>
</dbReference>
<reference evidence="5 6" key="1">
    <citation type="journal article" date="2019" name="Int. J. Syst. Evol. Microbiol.">
        <title>The Global Catalogue of Microorganisms (GCM) 10K type strain sequencing project: providing services to taxonomists for standard genome sequencing and annotation.</title>
        <authorList>
            <consortium name="The Broad Institute Genomics Platform"/>
            <consortium name="The Broad Institute Genome Sequencing Center for Infectious Disease"/>
            <person name="Wu L."/>
            <person name="Ma J."/>
        </authorList>
    </citation>
    <scope>NUCLEOTIDE SEQUENCE [LARGE SCALE GENOMIC DNA]</scope>
    <source>
        <strain evidence="5 6">RDMS1</strain>
    </source>
</reference>
<dbReference type="AlphaFoldDB" id="A0ABD5YQE6"/>
<feature type="compositionally biased region" description="Acidic residues" evidence="3">
    <location>
        <begin position="149"/>
        <end position="164"/>
    </location>
</feature>
<feature type="compositionally biased region" description="Basic and acidic residues" evidence="3">
    <location>
        <begin position="130"/>
        <end position="148"/>
    </location>
</feature>
<feature type="compositionally biased region" description="Polar residues" evidence="3">
    <location>
        <begin position="106"/>
        <end position="126"/>
    </location>
</feature>
<comment type="similarity">
    <text evidence="1 2">Belongs to the small heat shock protein (HSP20) family.</text>
</comment>
<comment type="caution">
    <text evidence="5">The sequence shown here is derived from an EMBL/GenBank/DDBJ whole genome shotgun (WGS) entry which is preliminary data.</text>
</comment>
<name>A0ABD5YQE6_9EURY</name>
<gene>
    <name evidence="5" type="ORF">ACFQL7_18020</name>
</gene>
<dbReference type="CDD" id="cd06464">
    <property type="entry name" value="ACD_sHsps-like"/>
    <property type="match status" value="1"/>
</dbReference>
<accession>A0ABD5YQE6</accession>
<feature type="region of interest" description="Disordered" evidence="3">
    <location>
        <begin position="93"/>
        <end position="173"/>
    </location>
</feature>
<dbReference type="PROSITE" id="PS01031">
    <property type="entry name" value="SHSP"/>
    <property type="match status" value="1"/>
</dbReference>
<organism evidence="5 6">
    <name type="scientific">Halocatena marina</name>
    <dbReference type="NCBI Taxonomy" id="2934937"/>
    <lineage>
        <taxon>Archaea</taxon>
        <taxon>Methanobacteriati</taxon>
        <taxon>Methanobacteriota</taxon>
        <taxon>Stenosarchaea group</taxon>
        <taxon>Halobacteria</taxon>
        <taxon>Halobacteriales</taxon>
        <taxon>Natronomonadaceae</taxon>
        <taxon>Halocatena</taxon>
    </lineage>
</organism>